<keyword evidence="6 8" id="KW-1133">Transmembrane helix</keyword>
<name>A0ABU1PQN2_9PSEU</name>
<feature type="transmembrane region" description="Helical" evidence="8">
    <location>
        <begin position="53"/>
        <end position="71"/>
    </location>
</feature>
<dbReference type="PANTHER" id="PTHR43302:SF5">
    <property type="entry name" value="TRANSPORTER ARSB-RELATED"/>
    <property type="match status" value="1"/>
</dbReference>
<evidence type="ECO:0000256" key="4">
    <source>
        <dbReference type="ARBA" id="ARBA00022692"/>
    </source>
</evidence>
<keyword evidence="7 8" id="KW-0472">Membrane</keyword>
<comment type="subcellular location">
    <subcellularLocation>
        <location evidence="1">Cell membrane</location>
        <topology evidence="1">Multi-pass membrane protein</topology>
    </subcellularLocation>
</comment>
<protein>
    <submittedName>
        <fullName evidence="9">Arsenical pump membrane protein</fullName>
    </submittedName>
</protein>
<feature type="transmembrane region" description="Helical" evidence="8">
    <location>
        <begin position="311"/>
        <end position="336"/>
    </location>
</feature>
<evidence type="ECO:0000256" key="2">
    <source>
        <dbReference type="ARBA" id="ARBA00006433"/>
    </source>
</evidence>
<organism evidence="9 10">
    <name type="scientific">Saccharothrix longispora</name>
    <dbReference type="NCBI Taxonomy" id="33920"/>
    <lineage>
        <taxon>Bacteria</taxon>
        <taxon>Bacillati</taxon>
        <taxon>Actinomycetota</taxon>
        <taxon>Actinomycetes</taxon>
        <taxon>Pseudonocardiales</taxon>
        <taxon>Pseudonocardiaceae</taxon>
        <taxon>Saccharothrix</taxon>
    </lineage>
</organism>
<evidence type="ECO:0000256" key="6">
    <source>
        <dbReference type="ARBA" id="ARBA00022989"/>
    </source>
</evidence>
<feature type="transmembrane region" description="Helical" evidence="8">
    <location>
        <begin position="217"/>
        <end position="236"/>
    </location>
</feature>
<feature type="transmembrane region" description="Helical" evidence="8">
    <location>
        <begin position="29"/>
        <end position="46"/>
    </location>
</feature>
<evidence type="ECO:0000256" key="1">
    <source>
        <dbReference type="ARBA" id="ARBA00004651"/>
    </source>
</evidence>
<feature type="transmembrane region" description="Helical" evidence="8">
    <location>
        <begin position="179"/>
        <end position="197"/>
    </location>
</feature>
<keyword evidence="4 8" id="KW-0812">Transmembrane</keyword>
<keyword evidence="3" id="KW-1003">Cell membrane</keyword>
<proteinExistence type="inferred from homology"/>
<reference evidence="9 10" key="1">
    <citation type="submission" date="2023-07" db="EMBL/GenBank/DDBJ databases">
        <title>Sequencing the genomes of 1000 actinobacteria strains.</title>
        <authorList>
            <person name="Klenk H.-P."/>
        </authorList>
    </citation>
    <scope>NUCLEOTIDE SEQUENCE [LARGE SCALE GENOMIC DNA]</scope>
    <source>
        <strain evidence="9 10">DSM 43749</strain>
    </source>
</reference>
<evidence type="ECO:0000313" key="9">
    <source>
        <dbReference type="EMBL" id="MDR6592962.1"/>
    </source>
</evidence>
<dbReference type="Pfam" id="PF02040">
    <property type="entry name" value="ArsB"/>
    <property type="match status" value="1"/>
</dbReference>
<feature type="transmembrane region" description="Helical" evidence="8">
    <location>
        <begin position="391"/>
        <end position="412"/>
    </location>
</feature>
<sequence length="414" mass="42056">MAEVVSVVALLAVLAFAVARPRGLPEAVAAVPAAVVVLLVGALDPADALDEVLRLAPVTGFLAAVLVLARLCDDEGLFHAAGVLLARAGRGGPTHLLRMVFVVAAAVTTVLSLDATVVLLTPVVLATAARLGVPSRPHVYACGHLSNSASLLLPVSNLTNLLAFTATGVSFLHFTGLMAVPWVLAVGVEYLVLRRFFAGDLLRPDEEPSSTAPPREVPVFVLVVLGLTLAGFLVASLLGVDPAWVAFGGAALLATRALRRGHTTAPALVGAAGLPFLAFVLALGVVVRAVVDNGLAEALAHVVPTGPSLPALLGAAAVAAVLANAVNNLPAILVLLPLAAAGGTPTVLAVLIGVNLGPNLTYVGSLATLLWRRVLHHHGTPTRLGEFTRLGLLTVPASLVLSVTGLWAVLALTG</sequence>
<dbReference type="PANTHER" id="PTHR43302">
    <property type="entry name" value="TRANSPORTER ARSB-RELATED"/>
    <property type="match status" value="1"/>
</dbReference>
<feature type="transmembrane region" description="Helical" evidence="8">
    <location>
        <begin position="99"/>
        <end position="128"/>
    </location>
</feature>
<dbReference type="PRINTS" id="PR00758">
    <property type="entry name" value="ARSENICPUMP"/>
</dbReference>
<keyword evidence="5" id="KW-0059">Arsenical resistance</keyword>
<evidence type="ECO:0000313" key="10">
    <source>
        <dbReference type="Proteomes" id="UP001268819"/>
    </source>
</evidence>
<evidence type="ECO:0000256" key="5">
    <source>
        <dbReference type="ARBA" id="ARBA00022849"/>
    </source>
</evidence>
<evidence type="ECO:0000256" key="8">
    <source>
        <dbReference type="SAM" id="Phobius"/>
    </source>
</evidence>
<evidence type="ECO:0000256" key="3">
    <source>
        <dbReference type="ARBA" id="ARBA00022475"/>
    </source>
</evidence>
<comment type="caution">
    <text evidence="9">The sequence shown here is derived from an EMBL/GenBank/DDBJ whole genome shotgun (WGS) entry which is preliminary data.</text>
</comment>
<gene>
    <name evidence="9" type="ORF">J2S66_001346</name>
</gene>
<dbReference type="InterPro" id="IPR000802">
    <property type="entry name" value="Arsenical_pump_ArsB"/>
</dbReference>
<keyword evidence="10" id="KW-1185">Reference proteome</keyword>
<evidence type="ECO:0000256" key="7">
    <source>
        <dbReference type="ARBA" id="ARBA00023136"/>
    </source>
</evidence>
<comment type="similarity">
    <text evidence="2">Belongs to the ArsB family.</text>
</comment>
<accession>A0ABU1PQN2</accession>
<dbReference type="EMBL" id="JAVDSG010000001">
    <property type="protein sequence ID" value="MDR6592962.1"/>
    <property type="molecule type" value="Genomic_DNA"/>
</dbReference>
<dbReference type="Proteomes" id="UP001268819">
    <property type="component" value="Unassembled WGS sequence"/>
</dbReference>
<feature type="transmembrane region" description="Helical" evidence="8">
    <location>
        <begin position="265"/>
        <end position="291"/>
    </location>
</feature>